<gene>
    <name evidence="2" type="ORF">DARMORV10_A08P06270.1</name>
</gene>
<evidence type="ECO:0000313" key="2">
    <source>
        <dbReference type="EMBL" id="CAF2221441.1"/>
    </source>
</evidence>
<feature type="compositionally biased region" description="Basic and acidic residues" evidence="1">
    <location>
        <begin position="29"/>
        <end position="45"/>
    </location>
</feature>
<accession>A0A816ZM25</accession>
<evidence type="ECO:0000256" key="1">
    <source>
        <dbReference type="SAM" id="MobiDB-lite"/>
    </source>
</evidence>
<sequence length="91" mass="10345">MLGLSRRFHSSLPPMNLSSLLPSPSIKLLRNEDHRDPRLSPERYTESSPIQPSPQPIEKQKAGHFTAITKPESLQTWMIILFDKTCYGNGQ</sequence>
<organism evidence="2">
    <name type="scientific">Brassica napus</name>
    <name type="common">Rape</name>
    <dbReference type="NCBI Taxonomy" id="3708"/>
    <lineage>
        <taxon>Eukaryota</taxon>
        <taxon>Viridiplantae</taxon>
        <taxon>Streptophyta</taxon>
        <taxon>Embryophyta</taxon>
        <taxon>Tracheophyta</taxon>
        <taxon>Spermatophyta</taxon>
        <taxon>Magnoliopsida</taxon>
        <taxon>eudicotyledons</taxon>
        <taxon>Gunneridae</taxon>
        <taxon>Pentapetalae</taxon>
        <taxon>rosids</taxon>
        <taxon>malvids</taxon>
        <taxon>Brassicales</taxon>
        <taxon>Brassicaceae</taxon>
        <taxon>Brassiceae</taxon>
        <taxon>Brassica</taxon>
    </lineage>
</organism>
<reference evidence="2" key="1">
    <citation type="submission" date="2021-01" db="EMBL/GenBank/DDBJ databases">
        <authorList>
            <consortium name="Genoscope - CEA"/>
            <person name="William W."/>
        </authorList>
    </citation>
    <scope>NUCLEOTIDE SEQUENCE</scope>
</reference>
<dbReference type="EMBL" id="HG994362">
    <property type="protein sequence ID" value="CAF2221441.1"/>
    <property type="molecule type" value="Genomic_DNA"/>
</dbReference>
<name>A0A816ZM25_BRANA</name>
<feature type="region of interest" description="Disordered" evidence="1">
    <location>
        <begin position="1"/>
        <end position="62"/>
    </location>
</feature>
<feature type="compositionally biased region" description="Low complexity" evidence="1">
    <location>
        <begin position="10"/>
        <end position="28"/>
    </location>
</feature>
<dbReference type="Proteomes" id="UP001295469">
    <property type="component" value="Chromosome A08"/>
</dbReference>
<dbReference type="AlphaFoldDB" id="A0A816ZM25"/>
<protein>
    <submittedName>
        <fullName evidence="2">(rape) hypothetical protein</fullName>
    </submittedName>
</protein>
<proteinExistence type="predicted"/>